<dbReference type="KEGG" id="dosa:Os09g0250433"/>
<gene>
    <name evidence="1" type="ordered locus">Os09g0250433</name>
</gene>
<organism evidence="1 2">
    <name type="scientific">Oryza sativa subsp. japonica</name>
    <name type="common">Rice</name>
    <dbReference type="NCBI Taxonomy" id="39947"/>
    <lineage>
        <taxon>Eukaryota</taxon>
        <taxon>Viridiplantae</taxon>
        <taxon>Streptophyta</taxon>
        <taxon>Embryophyta</taxon>
        <taxon>Tracheophyta</taxon>
        <taxon>Spermatophyta</taxon>
        <taxon>Magnoliopsida</taxon>
        <taxon>Liliopsida</taxon>
        <taxon>Poales</taxon>
        <taxon>Poaceae</taxon>
        <taxon>BOP clade</taxon>
        <taxon>Oryzoideae</taxon>
        <taxon>Oryzeae</taxon>
        <taxon>Oryzinae</taxon>
        <taxon>Oryza</taxon>
        <taxon>Oryza sativa</taxon>
    </lineage>
</organism>
<accession>C7J782</accession>
<proteinExistence type="predicted"/>
<dbReference type="AlphaFoldDB" id="C7J782"/>
<sequence length="86" mass="9456">MGWLRATGWRMMGPRQATARPNPAALCLPPPRHPFDPEPGHSWSCASDGRYRCGGAAGFSFPPAASIDLVVMFLCCRGVLQYSWVY</sequence>
<protein>
    <submittedName>
        <fullName evidence="1">Os09g0250433 protein</fullName>
    </submittedName>
</protein>
<evidence type="ECO:0000313" key="1">
    <source>
        <dbReference type="EMBL" id="BAH94461.1"/>
    </source>
</evidence>
<dbReference type="EMBL" id="AP008215">
    <property type="protein sequence ID" value="BAH94461.1"/>
    <property type="molecule type" value="Genomic_DNA"/>
</dbReference>
<reference evidence="2" key="2">
    <citation type="journal article" date="2008" name="Nucleic Acids Res.">
        <title>The rice annotation project database (RAP-DB): 2008 update.</title>
        <authorList>
            <consortium name="The rice annotation project (RAP)"/>
        </authorList>
    </citation>
    <scope>GENOME REANNOTATION</scope>
    <source>
        <strain evidence="2">cv. Nipponbare</strain>
    </source>
</reference>
<evidence type="ECO:0000313" key="2">
    <source>
        <dbReference type="Proteomes" id="UP000000763"/>
    </source>
</evidence>
<name>C7J782_ORYSJ</name>
<dbReference type="Proteomes" id="UP000000763">
    <property type="component" value="Chromosome 9"/>
</dbReference>
<reference evidence="1 2" key="1">
    <citation type="journal article" date="2005" name="Nature">
        <title>The map-based sequence of the rice genome.</title>
        <authorList>
            <consortium name="International rice genome sequencing project (IRGSP)"/>
            <person name="Matsumoto T."/>
            <person name="Wu J."/>
            <person name="Kanamori H."/>
            <person name="Katayose Y."/>
            <person name="Fujisawa M."/>
            <person name="Namiki N."/>
            <person name="Mizuno H."/>
            <person name="Yamamoto K."/>
            <person name="Antonio B.A."/>
            <person name="Baba T."/>
            <person name="Sakata K."/>
            <person name="Nagamura Y."/>
            <person name="Aoki H."/>
            <person name="Arikawa K."/>
            <person name="Arita K."/>
            <person name="Bito T."/>
            <person name="Chiden Y."/>
            <person name="Fujitsuka N."/>
            <person name="Fukunaka R."/>
            <person name="Hamada M."/>
            <person name="Harada C."/>
            <person name="Hayashi A."/>
            <person name="Hijishita S."/>
            <person name="Honda M."/>
            <person name="Hosokawa S."/>
            <person name="Ichikawa Y."/>
            <person name="Idonuma A."/>
            <person name="Iijima M."/>
            <person name="Ikeda M."/>
            <person name="Ikeno M."/>
            <person name="Ito K."/>
            <person name="Ito S."/>
            <person name="Ito T."/>
            <person name="Ito Y."/>
            <person name="Ito Y."/>
            <person name="Iwabuchi A."/>
            <person name="Kamiya K."/>
            <person name="Karasawa W."/>
            <person name="Kurita K."/>
            <person name="Katagiri S."/>
            <person name="Kikuta A."/>
            <person name="Kobayashi H."/>
            <person name="Kobayashi N."/>
            <person name="Machita K."/>
            <person name="Maehara T."/>
            <person name="Masukawa M."/>
            <person name="Mizubayashi T."/>
            <person name="Mukai Y."/>
            <person name="Nagasaki H."/>
            <person name="Nagata Y."/>
            <person name="Naito S."/>
            <person name="Nakashima M."/>
            <person name="Nakama Y."/>
            <person name="Nakamichi Y."/>
            <person name="Nakamura M."/>
            <person name="Meguro A."/>
            <person name="Negishi M."/>
            <person name="Ohta I."/>
            <person name="Ohta T."/>
            <person name="Okamoto M."/>
            <person name="Ono N."/>
            <person name="Saji S."/>
            <person name="Sakaguchi M."/>
            <person name="Sakai K."/>
            <person name="Shibata M."/>
            <person name="Shimokawa T."/>
            <person name="Song J."/>
            <person name="Takazaki Y."/>
            <person name="Terasawa K."/>
            <person name="Tsugane M."/>
            <person name="Tsuji K."/>
            <person name="Ueda S."/>
            <person name="Waki K."/>
            <person name="Yamagata H."/>
            <person name="Yamamoto M."/>
            <person name="Yamamoto S."/>
            <person name="Yamane H."/>
            <person name="Yoshiki S."/>
            <person name="Yoshihara R."/>
            <person name="Yukawa K."/>
            <person name="Zhong H."/>
            <person name="Yano M."/>
            <person name="Yuan Q."/>
            <person name="Ouyang S."/>
            <person name="Liu J."/>
            <person name="Jones K.M."/>
            <person name="Gansberger K."/>
            <person name="Moffat K."/>
            <person name="Hill J."/>
            <person name="Bera J."/>
            <person name="Fadrosh D."/>
            <person name="Jin S."/>
            <person name="Johri S."/>
            <person name="Kim M."/>
            <person name="Overton L."/>
            <person name="Reardon M."/>
            <person name="Tsitrin T."/>
            <person name="Vuong H."/>
            <person name="Weaver B."/>
            <person name="Ciecko A."/>
            <person name="Tallon L."/>
            <person name="Jackson J."/>
            <person name="Pai G."/>
            <person name="Aken S.V."/>
            <person name="Utterback T."/>
            <person name="Reidmuller S."/>
            <person name="Feldblyum T."/>
            <person name="Hsiao J."/>
            <person name="Zismann V."/>
            <person name="Iobst S."/>
            <person name="de Vazeille A.R."/>
            <person name="Buell C.R."/>
            <person name="Ying K."/>
            <person name="Li Y."/>
            <person name="Lu T."/>
            <person name="Huang Y."/>
            <person name="Zhao Q."/>
            <person name="Feng Q."/>
            <person name="Zhang L."/>
            <person name="Zhu J."/>
            <person name="Weng Q."/>
            <person name="Mu J."/>
            <person name="Lu Y."/>
            <person name="Fan D."/>
            <person name="Liu Y."/>
            <person name="Guan J."/>
            <person name="Zhang Y."/>
            <person name="Yu S."/>
            <person name="Liu X."/>
            <person name="Zhang Y."/>
            <person name="Hong G."/>
            <person name="Han B."/>
            <person name="Choisne N."/>
            <person name="Demange N."/>
            <person name="Orjeda G."/>
            <person name="Samain S."/>
            <person name="Cattolico L."/>
            <person name="Pelletier E."/>
            <person name="Couloux A."/>
            <person name="Segurens B."/>
            <person name="Wincker P."/>
            <person name="D'Hont A."/>
            <person name="Scarpelli C."/>
            <person name="Weissenbach J."/>
            <person name="Salanoubat M."/>
            <person name="Quetier F."/>
            <person name="Yu Y."/>
            <person name="Kim H.R."/>
            <person name="Rambo T."/>
            <person name="Currie J."/>
            <person name="Collura K."/>
            <person name="Luo M."/>
            <person name="Yang T."/>
            <person name="Ammiraju J.S.S."/>
            <person name="Engler F."/>
            <person name="Soderlund C."/>
            <person name="Wing R.A."/>
            <person name="Palmer L.E."/>
            <person name="de la Bastide M."/>
            <person name="Spiegel L."/>
            <person name="Nascimento L."/>
            <person name="Zutavern T."/>
            <person name="O'Shaughnessy A."/>
            <person name="Dike S."/>
            <person name="Dedhia N."/>
            <person name="Preston R."/>
            <person name="Balija V."/>
            <person name="McCombie W.R."/>
            <person name="Chow T."/>
            <person name="Chen H."/>
            <person name="Chung M."/>
            <person name="Chen C."/>
            <person name="Shaw J."/>
            <person name="Wu H."/>
            <person name="Hsiao K."/>
            <person name="Chao Y."/>
            <person name="Chu M."/>
            <person name="Cheng C."/>
            <person name="Hour A."/>
            <person name="Lee P."/>
            <person name="Lin S."/>
            <person name="Lin Y."/>
            <person name="Liou J."/>
            <person name="Liu S."/>
            <person name="Hsing Y."/>
            <person name="Raghuvanshi S."/>
            <person name="Mohanty A."/>
            <person name="Bharti A.K."/>
            <person name="Gaur A."/>
            <person name="Gupta V."/>
            <person name="Kumar D."/>
            <person name="Ravi V."/>
            <person name="Vij S."/>
            <person name="Kapur A."/>
            <person name="Khurana P."/>
            <person name="Khurana P."/>
            <person name="Khurana J.P."/>
            <person name="Tyagi A.K."/>
            <person name="Gaikwad K."/>
            <person name="Singh A."/>
            <person name="Dalal V."/>
            <person name="Srivastava S."/>
            <person name="Dixit A."/>
            <person name="Pal A.K."/>
            <person name="Ghazi I.A."/>
            <person name="Yadav M."/>
            <person name="Pandit A."/>
            <person name="Bhargava A."/>
            <person name="Sureshbabu K."/>
            <person name="Batra K."/>
            <person name="Sharma T.R."/>
            <person name="Mohapatra T."/>
            <person name="Singh N.K."/>
            <person name="Messing J."/>
            <person name="Nelson A.B."/>
            <person name="Fuks G."/>
            <person name="Kavchok S."/>
            <person name="Keizer G."/>
            <person name="Linton E."/>
            <person name="Llaca V."/>
            <person name="Song R."/>
            <person name="Tanyolac B."/>
            <person name="Young S."/>
            <person name="Ho-Il K."/>
            <person name="Hahn J.H."/>
            <person name="Sangsakoo G."/>
            <person name="Vanavichit A."/>
            <person name="de Mattos Luiz.A.T."/>
            <person name="Zimmer P.D."/>
            <person name="Malone G."/>
            <person name="Dellagostin O."/>
            <person name="de Oliveira A.C."/>
            <person name="Bevan M."/>
            <person name="Bancroft I."/>
            <person name="Minx P."/>
            <person name="Cordum H."/>
            <person name="Wilson R."/>
            <person name="Cheng Z."/>
            <person name="Jin W."/>
            <person name="Jiang J."/>
            <person name="Leong S.A."/>
            <person name="Iwama H."/>
            <person name="Gojobori T."/>
            <person name="Itoh T."/>
            <person name="Niimura Y."/>
            <person name="Fujii Y."/>
            <person name="Habara T."/>
            <person name="Sakai H."/>
            <person name="Sato Y."/>
            <person name="Wilson G."/>
            <person name="Kumar K."/>
            <person name="McCouch S."/>
            <person name="Juretic N."/>
            <person name="Hoen D."/>
            <person name="Wright S."/>
            <person name="Bruskiewich R."/>
            <person name="Bureau T."/>
            <person name="Miyao A."/>
            <person name="Hirochika H."/>
            <person name="Nishikawa T."/>
            <person name="Kadowaki K."/>
            <person name="Sugiura M."/>
            <person name="Burr B."/>
            <person name="Sasaki T."/>
        </authorList>
    </citation>
    <scope>NUCLEOTIDE SEQUENCE [LARGE SCALE GENOMIC DNA]</scope>
    <source>
        <strain evidence="2">cv. Nipponbare</strain>
    </source>
</reference>